<organism evidence="1 2">
    <name type="scientific">Mucilaginibacter auburnensis</name>
    <dbReference type="NCBI Taxonomy" id="1457233"/>
    <lineage>
        <taxon>Bacteria</taxon>
        <taxon>Pseudomonadati</taxon>
        <taxon>Bacteroidota</taxon>
        <taxon>Sphingobacteriia</taxon>
        <taxon>Sphingobacteriales</taxon>
        <taxon>Sphingobacteriaceae</taxon>
        <taxon>Mucilaginibacter</taxon>
    </lineage>
</organism>
<dbReference type="Proteomes" id="UP000242687">
    <property type="component" value="Unassembled WGS sequence"/>
</dbReference>
<evidence type="ECO:0000313" key="2">
    <source>
        <dbReference type="Proteomes" id="UP000242687"/>
    </source>
</evidence>
<dbReference type="Gene3D" id="3.40.30.10">
    <property type="entry name" value="Glutaredoxin"/>
    <property type="match status" value="1"/>
</dbReference>
<dbReference type="AlphaFoldDB" id="A0A2H9VN64"/>
<comment type="caution">
    <text evidence="1">The sequence shown here is derived from an EMBL/GenBank/DDBJ whole genome shotgun (WGS) entry which is preliminary data.</text>
</comment>
<proteinExistence type="predicted"/>
<gene>
    <name evidence="1" type="ORF">CLV57_2906</name>
</gene>
<dbReference type="PANTHER" id="PTHR13887:SF47">
    <property type="entry name" value="CLPXP ADAPTER PROTEIN SPXH"/>
    <property type="match status" value="1"/>
</dbReference>
<name>A0A2H9VN64_9SPHI</name>
<dbReference type="Pfam" id="PF13743">
    <property type="entry name" value="Thioredoxin_5"/>
    <property type="match status" value="1"/>
</dbReference>
<dbReference type="GO" id="GO:0016853">
    <property type="term" value="F:isomerase activity"/>
    <property type="evidence" value="ECO:0007669"/>
    <property type="project" value="UniProtKB-KW"/>
</dbReference>
<dbReference type="InterPro" id="IPR036249">
    <property type="entry name" value="Thioredoxin-like_sf"/>
</dbReference>
<evidence type="ECO:0000313" key="1">
    <source>
        <dbReference type="EMBL" id="PJJ79769.1"/>
    </source>
</evidence>
<dbReference type="SUPFAM" id="SSF52833">
    <property type="entry name" value="Thioredoxin-like"/>
    <property type="match status" value="1"/>
</dbReference>
<dbReference type="CDD" id="cd03025">
    <property type="entry name" value="DsbA_FrnE_like"/>
    <property type="match status" value="1"/>
</dbReference>
<keyword evidence="1" id="KW-0413">Isomerase</keyword>
<dbReference type="EMBL" id="PGFJ01000002">
    <property type="protein sequence ID" value="PJJ79769.1"/>
    <property type="molecule type" value="Genomic_DNA"/>
</dbReference>
<sequence>MICDPESGICEIPEQKISDQKNIMNTGSTPLKVLYFTDPICSSCWGIEPQLRKLKLAYGDIIEIEYHMGGLLPDWSYNSGGISKPSDVAHHWDEVSMYYNMPIDGDVWLEDPLDSSYPPSIAFKAAQLQNENKAINMLRVMREMVFLKKMNIAKVEVIIEAATKAGLDINRFGADLNGIAKDEFSKDLALARSMHVRGFPTIFFNDMEGNTEMVYGYKAFNAYEEAITKLVPAAAKRDYPKDWKNLFQTYNTLTTREFAELSALTSEDADKKLNILLEAGSIWRYNAKNGALWISKP</sequence>
<keyword evidence="2" id="KW-1185">Reference proteome</keyword>
<dbReference type="Gene3D" id="1.10.472.60">
    <property type="entry name" value="putative protein disulfide isomerase domain"/>
    <property type="match status" value="1"/>
</dbReference>
<accession>A0A2H9VN64</accession>
<protein>
    <submittedName>
        <fullName evidence="1">Putative DsbA family dithiol-disulfide isomerase</fullName>
    </submittedName>
</protein>
<dbReference type="PANTHER" id="PTHR13887">
    <property type="entry name" value="GLUTATHIONE S-TRANSFERASE KAPPA"/>
    <property type="match status" value="1"/>
</dbReference>
<reference evidence="1 2" key="1">
    <citation type="submission" date="2017-11" db="EMBL/GenBank/DDBJ databases">
        <title>Genomic Encyclopedia of Archaeal and Bacterial Type Strains, Phase II (KMG-II): From Individual Species to Whole Genera.</title>
        <authorList>
            <person name="Goeker M."/>
        </authorList>
    </citation>
    <scope>NUCLEOTIDE SEQUENCE [LARGE SCALE GENOMIC DNA]</scope>
    <source>
        <strain evidence="1 2">DSM 28175</strain>
    </source>
</reference>